<feature type="compositionally biased region" description="Low complexity" evidence="1">
    <location>
        <begin position="22"/>
        <end position="48"/>
    </location>
</feature>
<evidence type="ECO:0000256" key="1">
    <source>
        <dbReference type="SAM" id="MobiDB-lite"/>
    </source>
</evidence>
<accession>A0A6G3SNJ3</accession>
<evidence type="ECO:0000313" key="2">
    <source>
        <dbReference type="EMBL" id="NEB84597.1"/>
    </source>
</evidence>
<proteinExistence type="predicted"/>
<comment type="caution">
    <text evidence="2">The sequence shown here is derived from an EMBL/GenBank/DDBJ whole genome shotgun (WGS) entry which is preliminary data.</text>
</comment>
<dbReference type="AlphaFoldDB" id="A0A6G3SNJ3"/>
<dbReference type="GO" id="GO:0016787">
    <property type="term" value="F:hydrolase activity"/>
    <property type="evidence" value="ECO:0007669"/>
    <property type="project" value="UniProtKB-KW"/>
</dbReference>
<dbReference type="InterPro" id="IPR036705">
    <property type="entry name" value="Ribosyl_crysJ1_sf"/>
</dbReference>
<sequence>MTTAGDATGGVPAVTAPRDATGASQAAETARGAAGAADSPGRPGPSRRARIEGLLLGLAAGDAAGWPAARHRAARMPEWTRRLTRELDTFA</sequence>
<feature type="region of interest" description="Disordered" evidence="1">
    <location>
        <begin position="1"/>
        <end position="48"/>
    </location>
</feature>
<reference evidence="2" key="1">
    <citation type="submission" date="2020-01" db="EMBL/GenBank/DDBJ databases">
        <title>Insect and environment-associated Actinomycetes.</title>
        <authorList>
            <person name="Currrie C."/>
            <person name="Chevrette M."/>
            <person name="Carlson C."/>
            <person name="Stubbendieck R."/>
            <person name="Wendt-Pienkowski E."/>
        </authorList>
    </citation>
    <scope>NUCLEOTIDE SEQUENCE</scope>
    <source>
        <strain evidence="2">SID505</strain>
    </source>
</reference>
<name>A0A6G3SNJ3_STRAQ</name>
<organism evidence="2">
    <name type="scientific">Streptomyces anulatus</name>
    <name type="common">Streptomyces chrysomallus</name>
    <dbReference type="NCBI Taxonomy" id="1892"/>
    <lineage>
        <taxon>Bacteria</taxon>
        <taxon>Bacillati</taxon>
        <taxon>Actinomycetota</taxon>
        <taxon>Actinomycetes</taxon>
        <taxon>Kitasatosporales</taxon>
        <taxon>Streptomycetaceae</taxon>
        <taxon>Streptomyces</taxon>
    </lineage>
</organism>
<protein>
    <submittedName>
        <fullName evidence="2">ADP-ribosylglycohydrolase family protein</fullName>
    </submittedName>
</protein>
<dbReference type="EMBL" id="JAAGMK010000278">
    <property type="protein sequence ID" value="NEB84597.1"/>
    <property type="molecule type" value="Genomic_DNA"/>
</dbReference>
<gene>
    <name evidence="2" type="ORF">G3I43_10465</name>
</gene>
<feature type="non-terminal residue" evidence="2">
    <location>
        <position position="91"/>
    </location>
</feature>
<keyword evidence="2" id="KW-0378">Hydrolase</keyword>
<dbReference type="SUPFAM" id="SSF101478">
    <property type="entry name" value="ADP-ribosylglycohydrolase"/>
    <property type="match status" value="1"/>
</dbReference>